<feature type="compositionally biased region" description="Basic residues" evidence="1">
    <location>
        <begin position="298"/>
        <end position="314"/>
    </location>
</feature>
<sequence length="501" mass="55263">MKECFVEFEIKGNTIRVVATLDKGVFKVRAAINGMAAEQPEEIEAYLPYVTPDIRDKLDLILCIDGCTAEGIPFAAPRSGEDNLDALQRLVLAACHSENPEDAADLMRFAVPPRVIERVQAIATETADRMTATEICESASAIFEKLHASATHASNAIRNKRSLFSSKPFQAIAKDLETIKQRFGGDMAFFALPAVPTHPNERERDGLSTRWDRLAHHAHGIEAAYRQGPGSMPFAWLVHLLKTSVFRSLLSERVIPKAEAIWRERGEKIAELLVDVAELKPAHSNPTAGFRSGGTRASRSRLSQHRQKPAKARPLHAASFKPTESVPLAEIEREAFARFEAKRPKPDMPEALPSPIAKKPKESAEQFAHRERDRQNAAIQFVARRAGEAVADLIEMAIAGAEMSQATFDQAHKALSTLIARYPPMTTPLRKLLARMEENAFVTQDADDEALGFLSEPLEMDETFGSESFIDGIEHLIGSPSFEDGPESLASEREDALARTA</sequence>
<evidence type="ECO:0000256" key="1">
    <source>
        <dbReference type="SAM" id="MobiDB-lite"/>
    </source>
</evidence>
<reference evidence="2 3" key="1">
    <citation type="submission" date="2017-04" db="EMBL/GenBank/DDBJ databases">
        <authorList>
            <person name="Afonso C.L."/>
            <person name="Miller P.J."/>
            <person name="Scott M.A."/>
            <person name="Spackman E."/>
            <person name="Goraichik I."/>
            <person name="Dimitrov K.M."/>
            <person name="Suarez D.L."/>
            <person name="Swayne D.E."/>
        </authorList>
    </citation>
    <scope>NUCLEOTIDE SEQUENCE [LARGE SCALE GENOMIC DNA]</scope>
    <source>
        <strain evidence="2 3">CGMCC 1.10972</strain>
    </source>
</reference>
<keyword evidence="3" id="KW-1185">Reference proteome</keyword>
<evidence type="ECO:0000313" key="2">
    <source>
        <dbReference type="EMBL" id="SMC36244.1"/>
    </source>
</evidence>
<organism evidence="2 3">
    <name type="scientific">Fulvimarina manganoxydans</name>
    <dbReference type="NCBI Taxonomy" id="937218"/>
    <lineage>
        <taxon>Bacteria</taxon>
        <taxon>Pseudomonadati</taxon>
        <taxon>Pseudomonadota</taxon>
        <taxon>Alphaproteobacteria</taxon>
        <taxon>Hyphomicrobiales</taxon>
        <taxon>Aurantimonadaceae</taxon>
        <taxon>Fulvimarina</taxon>
    </lineage>
</organism>
<dbReference type="EMBL" id="FWXR01000001">
    <property type="protein sequence ID" value="SMC36244.1"/>
    <property type="molecule type" value="Genomic_DNA"/>
</dbReference>
<dbReference type="AlphaFoldDB" id="A0A1W1YJD3"/>
<gene>
    <name evidence="2" type="ORF">SAMN06297251_101368</name>
</gene>
<accession>A0A1W1YJD3</accession>
<proteinExistence type="predicted"/>
<feature type="compositionally biased region" description="Basic and acidic residues" evidence="1">
    <location>
        <begin position="490"/>
        <end position="501"/>
    </location>
</feature>
<evidence type="ECO:0000313" key="3">
    <source>
        <dbReference type="Proteomes" id="UP000192656"/>
    </source>
</evidence>
<name>A0A1W1YJD3_9HYPH</name>
<protein>
    <submittedName>
        <fullName evidence="2">Uncharacterized protein</fullName>
    </submittedName>
</protein>
<dbReference type="RefSeq" id="WP_084408243.1">
    <property type="nucleotide sequence ID" value="NZ_FWXR01000001.1"/>
</dbReference>
<dbReference type="Proteomes" id="UP000192656">
    <property type="component" value="Unassembled WGS sequence"/>
</dbReference>
<feature type="region of interest" description="Disordered" evidence="1">
    <location>
        <begin position="284"/>
        <end position="318"/>
    </location>
</feature>
<feature type="region of interest" description="Disordered" evidence="1">
    <location>
        <begin position="479"/>
        <end position="501"/>
    </location>
</feature>